<dbReference type="InterPro" id="IPR017853">
    <property type="entry name" value="GH"/>
</dbReference>
<reference evidence="3" key="1">
    <citation type="submission" date="2016-10" db="EMBL/GenBank/DDBJ databases">
        <authorList>
            <person name="Varghese N."/>
            <person name="Submissions S."/>
        </authorList>
    </citation>
    <scope>NUCLEOTIDE SEQUENCE [LARGE SCALE GENOMIC DNA]</scope>
    <source>
        <strain evidence="3">DSM 19181</strain>
    </source>
</reference>
<dbReference type="InterPro" id="IPR006047">
    <property type="entry name" value="GH13_cat_dom"/>
</dbReference>
<dbReference type="GO" id="GO:0004556">
    <property type="term" value="F:alpha-amylase activity"/>
    <property type="evidence" value="ECO:0007669"/>
    <property type="project" value="TreeGrafter"/>
</dbReference>
<evidence type="ECO:0000313" key="3">
    <source>
        <dbReference type="Proteomes" id="UP000199433"/>
    </source>
</evidence>
<accession>A0A1G9C917</accession>
<keyword evidence="3" id="KW-1185">Reference proteome</keyword>
<dbReference type="PANTHER" id="PTHR10357">
    <property type="entry name" value="ALPHA-AMYLASE FAMILY MEMBER"/>
    <property type="match status" value="1"/>
</dbReference>
<organism evidence="2 3">
    <name type="scientific">Alkalibacterium thalassium</name>
    <dbReference type="NCBI Taxonomy" id="426701"/>
    <lineage>
        <taxon>Bacteria</taxon>
        <taxon>Bacillati</taxon>
        <taxon>Bacillota</taxon>
        <taxon>Bacilli</taxon>
        <taxon>Lactobacillales</taxon>
        <taxon>Carnobacteriaceae</taxon>
        <taxon>Alkalibacterium</taxon>
    </lineage>
</organism>
<sequence>MLAILLHMMEGMPFIDQGEEIGMTNYPIQQIDQAQDIESLNLYEEKLAEGWTEAEIMEAINAKGRDNARTPMQWTAEQNGGFTDGEPWMTVNPNTSDINVQAAVNDEQSVFYTYQKLIHLRKEHPIIVKSTFKLLLKDHPHIFAYEREFEGET</sequence>
<feature type="domain" description="Glycosyl hydrolase family 13 catalytic" evidence="1">
    <location>
        <begin position="1"/>
        <end position="129"/>
    </location>
</feature>
<evidence type="ECO:0000313" key="2">
    <source>
        <dbReference type="EMBL" id="SDK48139.1"/>
    </source>
</evidence>
<dbReference type="Pfam" id="PF00128">
    <property type="entry name" value="Alpha-amylase"/>
    <property type="match status" value="1"/>
</dbReference>
<protein>
    <submittedName>
        <fullName evidence="2">Oligo-1,6-glucosidase/glucan 1,6-alpha-glucosidase</fullName>
    </submittedName>
</protein>
<proteinExistence type="predicted"/>
<dbReference type="SUPFAM" id="SSF51445">
    <property type="entry name" value="(Trans)glycosidases"/>
    <property type="match status" value="1"/>
</dbReference>
<dbReference type="PANTHER" id="PTHR10357:SF179">
    <property type="entry name" value="NEUTRAL AND BASIC AMINO ACID TRANSPORT PROTEIN RBAT"/>
    <property type="match status" value="1"/>
</dbReference>
<dbReference type="STRING" id="426701.SAMN04488098_103316"/>
<dbReference type="Proteomes" id="UP000199433">
    <property type="component" value="Unassembled WGS sequence"/>
</dbReference>
<evidence type="ECO:0000259" key="1">
    <source>
        <dbReference type="Pfam" id="PF00128"/>
    </source>
</evidence>
<gene>
    <name evidence="2" type="ORF">SAMN04488098_103316</name>
</gene>
<dbReference type="GO" id="GO:0009313">
    <property type="term" value="P:oligosaccharide catabolic process"/>
    <property type="evidence" value="ECO:0007669"/>
    <property type="project" value="TreeGrafter"/>
</dbReference>
<name>A0A1G9C917_9LACT</name>
<dbReference type="EMBL" id="FNFK01000033">
    <property type="protein sequence ID" value="SDK48139.1"/>
    <property type="molecule type" value="Genomic_DNA"/>
</dbReference>
<dbReference type="Gene3D" id="3.20.20.80">
    <property type="entry name" value="Glycosidases"/>
    <property type="match status" value="1"/>
</dbReference>
<dbReference type="AlphaFoldDB" id="A0A1G9C917"/>